<dbReference type="EMBL" id="CP015243">
    <property type="protein sequence ID" value="ANF56967.1"/>
    <property type="molecule type" value="Genomic_DNA"/>
</dbReference>
<feature type="transmembrane region" description="Helical" evidence="5">
    <location>
        <begin position="32"/>
        <end position="50"/>
    </location>
</feature>
<dbReference type="GO" id="GO:0065002">
    <property type="term" value="P:intracellular protein transmembrane transport"/>
    <property type="evidence" value="ECO:0007669"/>
    <property type="project" value="TreeGrafter"/>
</dbReference>
<dbReference type="PANTHER" id="PTHR30371:SF0">
    <property type="entry name" value="SEC-INDEPENDENT PROTEIN TRANSLOCASE PROTEIN TATC, CHLOROPLASTIC-RELATED"/>
    <property type="match status" value="1"/>
</dbReference>
<keyword evidence="2 5" id="KW-0812">Transmembrane</keyword>
<evidence type="ECO:0000256" key="2">
    <source>
        <dbReference type="ARBA" id="ARBA00022692"/>
    </source>
</evidence>
<name>A0A172YCK7_9GAMM</name>
<dbReference type="GO" id="GO:0043953">
    <property type="term" value="P:protein transport by the Tat complex"/>
    <property type="evidence" value="ECO:0007669"/>
    <property type="project" value="UniProtKB-UniRule"/>
</dbReference>
<evidence type="ECO:0000256" key="4">
    <source>
        <dbReference type="ARBA" id="ARBA00023136"/>
    </source>
</evidence>
<feature type="transmembrane region" description="Helical" evidence="5">
    <location>
        <begin position="228"/>
        <end position="248"/>
    </location>
</feature>
<reference evidence="6 7" key="1">
    <citation type="submission" date="2016-04" db="EMBL/GenBank/DDBJ databases">
        <title>Complete Genome Sequence of Halotalea alkalilenta IHB B 13600.</title>
        <authorList>
            <person name="Swarnkar M.K."/>
            <person name="Sharma A."/>
            <person name="Kaushal K."/>
            <person name="Soni R."/>
            <person name="Rana S."/>
            <person name="Singh A.K."/>
            <person name="Gulati A."/>
        </authorList>
    </citation>
    <scope>NUCLEOTIDE SEQUENCE [LARGE SCALE GENOMIC DNA]</scope>
    <source>
        <strain evidence="6 7">IHB B 13600</strain>
    </source>
</reference>
<evidence type="ECO:0000313" key="7">
    <source>
        <dbReference type="Proteomes" id="UP000077875"/>
    </source>
</evidence>
<evidence type="ECO:0000313" key="6">
    <source>
        <dbReference type="EMBL" id="ANF56967.1"/>
    </source>
</evidence>
<dbReference type="PRINTS" id="PR01840">
    <property type="entry name" value="TATCFAMILY"/>
</dbReference>
<proteinExistence type="inferred from homology"/>
<protein>
    <recommendedName>
        <fullName evidence="5">Sec-independent protein translocase protein TatC</fullName>
    </recommendedName>
</protein>
<comment type="similarity">
    <text evidence="5">Belongs to the TatC family.</text>
</comment>
<evidence type="ECO:0000256" key="3">
    <source>
        <dbReference type="ARBA" id="ARBA00022989"/>
    </source>
</evidence>
<keyword evidence="5" id="KW-0811">Translocation</keyword>
<keyword evidence="5" id="KW-0813">Transport</keyword>
<gene>
    <name evidence="5" type="primary">tatC</name>
    <name evidence="6" type="ORF">A5892_05380</name>
</gene>
<feature type="transmembrane region" description="Helical" evidence="5">
    <location>
        <begin position="119"/>
        <end position="149"/>
    </location>
</feature>
<dbReference type="InterPro" id="IPR019820">
    <property type="entry name" value="Sec-indep_translocase_CS"/>
</dbReference>
<comment type="function">
    <text evidence="5">Part of the twin-arginine translocation (Tat) system that transports large folded proteins containing a characteristic twin-arginine motif in their signal peptide across membranes. Together with TatB, TatC is part of a receptor directly interacting with Tat signal peptides.</text>
</comment>
<dbReference type="NCBIfam" id="TIGR00945">
    <property type="entry name" value="tatC"/>
    <property type="match status" value="1"/>
</dbReference>
<organism evidence="6 7">
    <name type="scientific">Halotalea alkalilenta</name>
    <dbReference type="NCBI Taxonomy" id="376489"/>
    <lineage>
        <taxon>Bacteria</taxon>
        <taxon>Pseudomonadati</taxon>
        <taxon>Pseudomonadota</taxon>
        <taxon>Gammaproteobacteria</taxon>
        <taxon>Oceanospirillales</taxon>
        <taxon>Halomonadaceae</taxon>
        <taxon>Halotalea</taxon>
    </lineage>
</organism>
<keyword evidence="7" id="KW-1185">Reference proteome</keyword>
<dbReference type="AlphaFoldDB" id="A0A172YCK7"/>
<evidence type="ECO:0000256" key="5">
    <source>
        <dbReference type="HAMAP-Rule" id="MF_00902"/>
    </source>
</evidence>
<dbReference type="Pfam" id="PF00902">
    <property type="entry name" value="TatC"/>
    <property type="match status" value="1"/>
</dbReference>
<keyword evidence="4 5" id="KW-0472">Membrane</keyword>
<sequence>MTDVSRDSDPRPEEEQQQAPLLDHLIELRSRLIRALLAVLVVFLCLYPFSNTLYTFVAEPLMALLPAGSQMIATEVTSPFLAPLKLTLIVAFFIAVPYVLYQVWAFVAPGLYSSEKRLALPLLASSVILFYAGAAFAYYVVFPLMFAFFTGTAPAGVQVMTDINAYLSFVLKLFIAFGIAFEIPIATFLLILTGAVTVKDLAAKRGYVVIGCFVIGMLLTPPDVLSQTLLAIPMWILFEAGLLAGRLVKRQRGGRGTAPDEGEEQNPS</sequence>
<feature type="transmembrane region" description="Helical" evidence="5">
    <location>
        <begin position="169"/>
        <end position="193"/>
    </location>
</feature>
<feature type="transmembrane region" description="Helical" evidence="5">
    <location>
        <begin position="86"/>
        <end position="107"/>
    </location>
</feature>
<keyword evidence="5" id="KW-1003">Cell membrane</keyword>
<keyword evidence="3 5" id="KW-1133">Transmembrane helix</keyword>
<dbReference type="PANTHER" id="PTHR30371">
    <property type="entry name" value="SEC-INDEPENDENT PROTEIN TRANSLOCASE PROTEIN TATC"/>
    <property type="match status" value="1"/>
</dbReference>
<dbReference type="PROSITE" id="PS01218">
    <property type="entry name" value="TATC"/>
    <property type="match status" value="1"/>
</dbReference>
<dbReference type="KEGG" id="haa:A5892_05380"/>
<accession>A0A172YCK7</accession>
<keyword evidence="5" id="KW-0653">Protein transport</keyword>
<dbReference type="STRING" id="376489.A5892_05380"/>
<feature type="transmembrane region" description="Helical" evidence="5">
    <location>
        <begin position="205"/>
        <end position="222"/>
    </location>
</feature>
<evidence type="ECO:0000256" key="1">
    <source>
        <dbReference type="ARBA" id="ARBA00004141"/>
    </source>
</evidence>
<dbReference type="GO" id="GO:0009977">
    <property type="term" value="F:proton motive force dependent protein transmembrane transporter activity"/>
    <property type="evidence" value="ECO:0007669"/>
    <property type="project" value="TreeGrafter"/>
</dbReference>
<comment type="subcellular location">
    <subcellularLocation>
        <location evidence="5">Cell membrane</location>
        <topology evidence="5">Multi-pass membrane protein</topology>
    </subcellularLocation>
    <subcellularLocation>
        <location evidence="1">Membrane</location>
        <topology evidence="1">Multi-pass membrane protein</topology>
    </subcellularLocation>
</comment>
<dbReference type="GO" id="GO:0033281">
    <property type="term" value="C:TAT protein transport complex"/>
    <property type="evidence" value="ECO:0007669"/>
    <property type="project" value="UniProtKB-UniRule"/>
</dbReference>
<dbReference type="InterPro" id="IPR002033">
    <property type="entry name" value="TatC"/>
</dbReference>
<comment type="subunit">
    <text evidence="5">The Tat system comprises two distinct complexes: a TatABC complex, containing multiple copies of TatA, TatB and TatC subunits, and a separate TatA complex, containing only TatA subunits. Substrates initially bind to the TatABC complex, which probably triggers association of the separate TatA complex to form the active translocon.</text>
</comment>
<dbReference type="HAMAP" id="MF_00902">
    <property type="entry name" value="TatC"/>
    <property type="match status" value="1"/>
</dbReference>
<dbReference type="Proteomes" id="UP000077875">
    <property type="component" value="Chromosome"/>
</dbReference>